<accession>A0ACC0I653</accession>
<comment type="caution">
    <text evidence="1">The sequence shown here is derived from an EMBL/GenBank/DDBJ whole genome shotgun (WGS) entry which is preliminary data.</text>
</comment>
<reference evidence="1 2" key="1">
    <citation type="journal article" date="2022" name="Plant J.">
        <title>Chromosome-level genome of Camellia lanceoleosa provides a valuable resource for understanding genome evolution and self-incompatibility.</title>
        <authorList>
            <person name="Gong W."/>
            <person name="Xiao S."/>
            <person name="Wang L."/>
            <person name="Liao Z."/>
            <person name="Chang Y."/>
            <person name="Mo W."/>
            <person name="Hu G."/>
            <person name="Li W."/>
            <person name="Zhao G."/>
            <person name="Zhu H."/>
            <person name="Hu X."/>
            <person name="Ji K."/>
            <person name="Xiang X."/>
            <person name="Song Q."/>
            <person name="Yuan D."/>
            <person name="Jin S."/>
            <person name="Zhang L."/>
        </authorList>
    </citation>
    <scope>NUCLEOTIDE SEQUENCE [LARGE SCALE GENOMIC DNA]</scope>
    <source>
        <strain evidence="1">SQ_2022a</strain>
    </source>
</reference>
<evidence type="ECO:0000313" key="1">
    <source>
        <dbReference type="EMBL" id="KAI8021377.1"/>
    </source>
</evidence>
<organism evidence="1 2">
    <name type="scientific">Camellia lanceoleosa</name>
    <dbReference type="NCBI Taxonomy" id="1840588"/>
    <lineage>
        <taxon>Eukaryota</taxon>
        <taxon>Viridiplantae</taxon>
        <taxon>Streptophyta</taxon>
        <taxon>Embryophyta</taxon>
        <taxon>Tracheophyta</taxon>
        <taxon>Spermatophyta</taxon>
        <taxon>Magnoliopsida</taxon>
        <taxon>eudicotyledons</taxon>
        <taxon>Gunneridae</taxon>
        <taxon>Pentapetalae</taxon>
        <taxon>asterids</taxon>
        <taxon>Ericales</taxon>
        <taxon>Theaceae</taxon>
        <taxon>Camellia</taxon>
    </lineage>
</organism>
<gene>
    <name evidence="1" type="ORF">LOK49_LG03G02921</name>
</gene>
<keyword evidence="2" id="KW-1185">Reference proteome</keyword>
<sequence length="108" mass="11911">MVQGVFISVSSVLVTRVAAGVQSFLYAVVFLSCVLRLPASFVVVLKTWCVCSSMAAWVGKERVESDEWLHTLQLRVCGGSWYGVQLSRRLFFLTAASVGCDVKKSVWC</sequence>
<dbReference type="EMBL" id="CM045763">
    <property type="protein sequence ID" value="KAI8021377.1"/>
    <property type="molecule type" value="Genomic_DNA"/>
</dbReference>
<proteinExistence type="predicted"/>
<dbReference type="Proteomes" id="UP001060215">
    <property type="component" value="Chromosome 6"/>
</dbReference>
<name>A0ACC0I653_9ERIC</name>
<evidence type="ECO:0000313" key="2">
    <source>
        <dbReference type="Proteomes" id="UP001060215"/>
    </source>
</evidence>
<protein>
    <submittedName>
        <fullName evidence="1">Uncharacterized protein</fullName>
    </submittedName>
</protein>